<name>L1IDH6_GUITC</name>
<dbReference type="AlphaFoldDB" id="L1IDH6"/>
<proteinExistence type="predicted"/>
<dbReference type="EMBL" id="JH993117">
    <property type="protein sequence ID" value="EKX34167.1"/>
    <property type="molecule type" value="Genomic_DNA"/>
</dbReference>
<organism evidence="1">
    <name type="scientific">Guillardia theta (strain CCMP2712)</name>
    <name type="common">Cryptophyte</name>
    <dbReference type="NCBI Taxonomy" id="905079"/>
    <lineage>
        <taxon>Eukaryota</taxon>
        <taxon>Cryptophyceae</taxon>
        <taxon>Pyrenomonadales</taxon>
        <taxon>Geminigeraceae</taxon>
        <taxon>Guillardia</taxon>
    </lineage>
</organism>
<protein>
    <submittedName>
        <fullName evidence="1">Uncharacterized protein</fullName>
    </submittedName>
</protein>
<evidence type="ECO:0000313" key="1">
    <source>
        <dbReference type="EMBL" id="EKX34167.1"/>
    </source>
</evidence>
<reference evidence="1" key="1">
    <citation type="journal article" date="2012" name="Nature">
        <title>Algal genomes reveal evolutionary mosaicism and the fate of nucleomorphs.</title>
        <authorList>
            <consortium name="DOE Joint Genome Institute"/>
            <person name="Curtis B.A."/>
            <person name="Tanifuji G."/>
            <person name="Burki F."/>
            <person name="Gruber A."/>
            <person name="Irimia M."/>
            <person name="Maruyama S."/>
            <person name="Arias M.C."/>
            <person name="Ball S.G."/>
            <person name="Gile G.H."/>
            <person name="Hirakawa Y."/>
            <person name="Hopkins J.F."/>
            <person name="Kuo A."/>
            <person name="Rensing S.A."/>
            <person name="Schmutz J."/>
            <person name="Symeonidi A."/>
            <person name="Elias M."/>
            <person name="Eveleigh R.J."/>
            <person name="Herman E.K."/>
            <person name="Klute M.J."/>
            <person name="Nakayama T."/>
            <person name="Obornik M."/>
            <person name="Reyes-Prieto A."/>
            <person name="Armbrust E.V."/>
            <person name="Aves S.J."/>
            <person name="Beiko R.G."/>
            <person name="Coutinho P."/>
            <person name="Dacks J.B."/>
            <person name="Durnford D.G."/>
            <person name="Fast N.M."/>
            <person name="Green B.R."/>
            <person name="Grisdale C.J."/>
            <person name="Hempel F."/>
            <person name="Henrissat B."/>
            <person name="Hoppner M.P."/>
            <person name="Ishida K."/>
            <person name="Kim E."/>
            <person name="Koreny L."/>
            <person name="Kroth P.G."/>
            <person name="Liu Y."/>
            <person name="Malik S.B."/>
            <person name="Maier U.G."/>
            <person name="McRose D."/>
            <person name="Mock T."/>
            <person name="Neilson J.A."/>
            <person name="Onodera N.T."/>
            <person name="Poole A.M."/>
            <person name="Pritham E.J."/>
            <person name="Richards T.A."/>
            <person name="Rocap G."/>
            <person name="Roy S.W."/>
            <person name="Sarai C."/>
            <person name="Schaack S."/>
            <person name="Shirato S."/>
            <person name="Slamovits C.H."/>
            <person name="Spencer D.F."/>
            <person name="Suzuki S."/>
            <person name="Worden A.Z."/>
            <person name="Zauner S."/>
            <person name="Barry K."/>
            <person name="Bell C."/>
            <person name="Bharti A.K."/>
            <person name="Crow J.A."/>
            <person name="Grimwood J."/>
            <person name="Kramer R."/>
            <person name="Lindquist E."/>
            <person name="Lucas S."/>
            <person name="Salamov A."/>
            <person name="McFadden G.I."/>
            <person name="Lane C.E."/>
            <person name="Keeling P.J."/>
            <person name="Gray M.W."/>
            <person name="Grigoriev I.V."/>
            <person name="Archibald J.M."/>
        </authorList>
    </citation>
    <scope>NUCLEOTIDE SEQUENCE</scope>
    <source>
        <strain evidence="1">CCMP2712</strain>
    </source>
</reference>
<accession>L1IDH6</accession>
<dbReference type="PaxDb" id="55529-EKX34167"/>
<dbReference type="GeneID" id="17290906"/>
<dbReference type="KEGG" id="gtt:GUITHDRAFT_155824"/>
<gene>
    <name evidence="1" type="ORF">GUITHDRAFT_155824</name>
</gene>
<sequence length="82" mass="8689">EGSEFSKNAWLQTGDNSGKAWWEHKATPGHHAILSAIPNLNGAIHVDRAPGWSSLLPQTKNGVDAGLQCPMCSTGSASNQSY</sequence>
<feature type="non-terminal residue" evidence="1">
    <location>
        <position position="82"/>
    </location>
</feature>
<dbReference type="RefSeq" id="XP_005821147.1">
    <property type="nucleotide sequence ID" value="XM_005821090.1"/>
</dbReference>
<dbReference type="HOGENOM" id="CLU_2676299_0_0_1"/>